<dbReference type="PANTHER" id="PTHR44103">
    <property type="entry name" value="PROPROTEIN CONVERTASE P"/>
    <property type="match status" value="1"/>
</dbReference>
<dbReference type="Proteomes" id="UP000240624">
    <property type="component" value="Unassembled WGS sequence"/>
</dbReference>
<organism evidence="3 4">
    <name type="scientific">Limimaricola soesokkakensis</name>
    <dbReference type="NCBI Taxonomy" id="1343159"/>
    <lineage>
        <taxon>Bacteria</taxon>
        <taxon>Pseudomonadati</taxon>
        <taxon>Pseudomonadota</taxon>
        <taxon>Alphaproteobacteria</taxon>
        <taxon>Rhodobacterales</taxon>
        <taxon>Paracoccaceae</taxon>
        <taxon>Limimaricola</taxon>
    </lineage>
</organism>
<dbReference type="SUPFAM" id="SSF69318">
    <property type="entry name" value="Integrin alpha N-terminal domain"/>
    <property type="match status" value="2"/>
</dbReference>
<proteinExistence type="predicted"/>
<dbReference type="EMBL" id="PYGB01000002">
    <property type="protein sequence ID" value="PSK87781.1"/>
    <property type="molecule type" value="Genomic_DNA"/>
</dbReference>
<accession>A0A1X6YY48</accession>
<dbReference type="OrthoDB" id="9773411at2"/>
<keyword evidence="5" id="KW-1185">Reference proteome</keyword>
<dbReference type="AlphaFoldDB" id="A0A1X6YY48"/>
<reference evidence="2 5" key="2">
    <citation type="submission" date="2018-03" db="EMBL/GenBank/DDBJ databases">
        <title>Genomic Encyclopedia of Archaeal and Bacterial Type Strains, Phase II (KMG-II): from individual species to whole genera.</title>
        <authorList>
            <person name="Goeker M."/>
        </authorList>
    </citation>
    <scope>NUCLEOTIDE SEQUENCE [LARGE SCALE GENOMIC DNA]</scope>
    <source>
        <strain evidence="2 5">DSM 29956</strain>
    </source>
</reference>
<evidence type="ECO:0000313" key="4">
    <source>
        <dbReference type="Proteomes" id="UP000193495"/>
    </source>
</evidence>
<evidence type="ECO:0000313" key="5">
    <source>
        <dbReference type="Proteomes" id="UP000240624"/>
    </source>
</evidence>
<dbReference type="Gene3D" id="2.60.120.260">
    <property type="entry name" value="Galactose-binding domain-like"/>
    <property type="match status" value="2"/>
</dbReference>
<dbReference type="PANTHER" id="PTHR44103:SF1">
    <property type="entry name" value="PROPROTEIN CONVERTASE P"/>
    <property type="match status" value="1"/>
</dbReference>
<dbReference type="Pfam" id="PF13517">
    <property type="entry name" value="FG-GAP_3"/>
    <property type="match status" value="1"/>
</dbReference>
<evidence type="ECO:0000256" key="1">
    <source>
        <dbReference type="ARBA" id="ARBA00022729"/>
    </source>
</evidence>
<name>A0A1X6YY48_9RHOB</name>
<gene>
    <name evidence="2" type="ORF">CLV79_102268</name>
    <name evidence="3" type="ORF">LOS8367_01350</name>
</gene>
<keyword evidence="1" id="KW-0732">Signal</keyword>
<dbReference type="Proteomes" id="UP000193495">
    <property type="component" value="Unassembled WGS sequence"/>
</dbReference>
<evidence type="ECO:0000313" key="3">
    <source>
        <dbReference type="EMBL" id="SLN34324.1"/>
    </source>
</evidence>
<evidence type="ECO:0000313" key="2">
    <source>
        <dbReference type="EMBL" id="PSK87781.1"/>
    </source>
</evidence>
<dbReference type="InterPro" id="IPR013517">
    <property type="entry name" value="FG-GAP"/>
</dbReference>
<protein>
    <recommendedName>
        <fullName evidence="6">FG-GAP repeat protein</fullName>
    </recommendedName>
</protein>
<dbReference type="EMBL" id="FWFY01000003">
    <property type="protein sequence ID" value="SLN34324.1"/>
    <property type="molecule type" value="Genomic_DNA"/>
</dbReference>
<evidence type="ECO:0008006" key="6">
    <source>
        <dbReference type="Google" id="ProtNLM"/>
    </source>
</evidence>
<sequence length="694" mass="72739">MFSDLRTTSTASDLTALPKAQIGLGRTEAETLTIAKGFAVKSNPHPSNGAYLEAKSGEASASGAFDGGAGYYDLTVGYFDETDGVSQMEVLVNGAIVDSFEWNGTSGNEKSSPASRAEYLVGDLWLAPGDLITLRGMGDGGEPLRTDYIDIAVDTSPPPSRAFVIEAEEMEIVSGFKVVSNGKASGDAYLQHVRRGTDGDADEARAAYTFDRAGTFDMTIGYFDESDGVSSMRVLLNGVEIDRFDWDSRSGGRRANEQSQAERVISNLTVVEGDRLELVGRGDGREPLRTDFLRFEPGTAAPRATPDLWYEDEGEVIVALNDGAANFTERGTGIMVGDADILSGDFDGDGDLDFLKVNSSGATTPGGVPGDAQFDVFTTLYENDGAGFFTASTSSIVTLTQPFDDFLDFAFKAQDAADVDDDGDIDFVATEASGQSIFLLQNDGAGNFSPLSRSPADLPEDGRALLGDFDGNPFLDVVALTDADTVGVGIFLNDGTGALTFRDSSSPGAESYGDGQVIDLDGDGDNDVAFAASGEGRGIWAFINDGTGMSVATFPNFSDVDETGLIGSFEAGDFDADAGIEVLSAGAVDPSSGVAPGLRVFDVVTTGTDTAFVLKSFDPTIEGLLVAHADFDLDGDNDALIVPRDAASEMTLLLNDGDASFTSAGVVIPPFSTSEFSFAPIVNVAHIDETLVLV</sequence>
<dbReference type="InterPro" id="IPR028994">
    <property type="entry name" value="Integrin_alpha_N"/>
</dbReference>
<reference evidence="3 4" key="1">
    <citation type="submission" date="2017-03" db="EMBL/GenBank/DDBJ databases">
        <authorList>
            <person name="Afonso C.L."/>
            <person name="Miller P.J."/>
            <person name="Scott M.A."/>
            <person name="Spackman E."/>
            <person name="Goraichik I."/>
            <person name="Dimitrov K.M."/>
            <person name="Suarez D.L."/>
            <person name="Swayne D.E."/>
        </authorList>
    </citation>
    <scope>NUCLEOTIDE SEQUENCE [LARGE SCALE GENOMIC DNA]</scope>
    <source>
        <strain evidence="3 4">CECT 8367</strain>
    </source>
</reference>